<dbReference type="SUPFAM" id="SSF74653">
    <property type="entry name" value="TolA/TonB C-terminal domain"/>
    <property type="match status" value="1"/>
</dbReference>
<dbReference type="HOGENOM" id="CLU_2570418_0_0_5"/>
<name>F1Z4G1_9SPHN</name>
<dbReference type="GO" id="GO:0055085">
    <property type="term" value="P:transmembrane transport"/>
    <property type="evidence" value="ECO:0007669"/>
    <property type="project" value="InterPro"/>
</dbReference>
<dbReference type="AlphaFoldDB" id="F1Z4G1"/>
<dbReference type="InterPro" id="IPR037682">
    <property type="entry name" value="TonB_C"/>
</dbReference>
<accession>F1Z4G1</accession>
<organism evidence="6 7">
    <name type="scientific">Novosphingobium nitrogenifigens DSM 19370</name>
    <dbReference type="NCBI Taxonomy" id="983920"/>
    <lineage>
        <taxon>Bacteria</taxon>
        <taxon>Pseudomonadati</taxon>
        <taxon>Pseudomonadota</taxon>
        <taxon>Alphaproteobacteria</taxon>
        <taxon>Sphingomonadales</taxon>
        <taxon>Sphingomonadaceae</taxon>
        <taxon>Novosphingobium</taxon>
    </lineage>
</organism>
<evidence type="ECO:0000256" key="2">
    <source>
        <dbReference type="ARBA" id="ARBA00022692"/>
    </source>
</evidence>
<dbReference type="eggNOG" id="COG0810">
    <property type="taxonomic scope" value="Bacteria"/>
</dbReference>
<dbReference type="Gene3D" id="3.30.1150.10">
    <property type="match status" value="1"/>
</dbReference>
<dbReference type="InterPro" id="IPR006260">
    <property type="entry name" value="TonB/TolA_C"/>
</dbReference>
<evidence type="ECO:0000256" key="3">
    <source>
        <dbReference type="ARBA" id="ARBA00022989"/>
    </source>
</evidence>
<keyword evidence="7" id="KW-1185">Reference proteome</keyword>
<sequence length="81" mass="8489">MWSHIAAHRPTGLPLTGSATVSFTLDRSGRVTETSVSTSSGIAMLDRAALRALRAASPCPPPPADWADADLHFSIAVNFGQ</sequence>
<evidence type="ECO:0000256" key="1">
    <source>
        <dbReference type="ARBA" id="ARBA00004167"/>
    </source>
</evidence>
<gene>
    <name evidence="6" type="ORF">Y88_2861</name>
</gene>
<dbReference type="Proteomes" id="UP000004728">
    <property type="component" value="Unassembled WGS sequence"/>
</dbReference>
<reference evidence="6 7" key="1">
    <citation type="journal article" date="2012" name="J. Bacteriol.">
        <title>Draft Genome Sequence of Novosphingobium nitrogenifigens Y88T.</title>
        <authorList>
            <person name="Strabala T.J."/>
            <person name="Macdonald L."/>
            <person name="Liu V."/>
            <person name="Smit A.M."/>
        </authorList>
    </citation>
    <scope>NUCLEOTIDE SEQUENCE [LARGE SCALE GENOMIC DNA]</scope>
    <source>
        <strain evidence="6 7">DSM 19370</strain>
    </source>
</reference>
<keyword evidence="3" id="KW-1133">Transmembrane helix</keyword>
<evidence type="ECO:0000313" key="6">
    <source>
        <dbReference type="EMBL" id="EGD60571.1"/>
    </source>
</evidence>
<comment type="subcellular location">
    <subcellularLocation>
        <location evidence="1">Membrane</location>
        <topology evidence="1">Single-pass membrane protein</topology>
    </subcellularLocation>
</comment>
<dbReference type="PROSITE" id="PS52015">
    <property type="entry name" value="TONB_CTD"/>
    <property type="match status" value="1"/>
</dbReference>
<dbReference type="InParanoid" id="F1Z4G1"/>
<protein>
    <submittedName>
        <fullName evidence="6">TonB family protein</fullName>
    </submittedName>
</protein>
<evidence type="ECO:0000313" key="7">
    <source>
        <dbReference type="Proteomes" id="UP000004728"/>
    </source>
</evidence>
<dbReference type="EMBL" id="AEWJ01000018">
    <property type="protein sequence ID" value="EGD60571.1"/>
    <property type="molecule type" value="Genomic_DNA"/>
</dbReference>
<evidence type="ECO:0000259" key="5">
    <source>
        <dbReference type="PROSITE" id="PS52015"/>
    </source>
</evidence>
<dbReference type="NCBIfam" id="TIGR01352">
    <property type="entry name" value="tonB_Cterm"/>
    <property type="match status" value="1"/>
</dbReference>
<keyword evidence="4" id="KW-0472">Membrane</keyword>
<evidence type="ECO:0000256" key="4">
    <source>
        <dbReference type="ARBA" id="ARBA00023136"/>
    </source>
</evidence>
<comment type="caution">
    <text evidence="6">The sequence shown here is derived from an EMBL/GenBank/DDBJ whole genome shotgun (WGS) entry which is preliminary data.</text>
</comment>
<dbReference type="Pfam" id="PF03544">
    <property type="entry name" value="TonB_C"/>
    <property type="match status" value="1"/>
</dbReference>
<proteinExistence type="predicted"/>
<keyword evidence="2" id="KW-0812">Transmembrane</keyword>
<dbReference type="GO" id="GO:0016020">
    <property type="term" value="C:membrane"/>
    <property type="evidence" value="ECO:0007669"/>
    <property type="project" value="UniProtKB-SubCell"/>
</dbReference>
<dbReference type="STRING" id="983920.Y88_2861"/>
<feature type="domain" description="TonB C-terminal" evidence="5">
    <location>
        <begin position="1"/>
        <end position="81"/>
    </location>
</feature>